<proteinExistence type="inferred from homology"/>
<reference evidence="5" key="1">
    <citation type="journal article" date="2019" name="Gigascience">
        <title>De novo genome assembly of the endangered Acer yangbiense, a plant species with extremely small populations endemic to Yunnan Province, China.</title>
        <authorList>
            <person name="Yang J."/>
            <person name="Wariss H.M."/>
            <person name="Tao L."/>
            <person name="Zhang R."/>
            <person name="Yun Q."/>
            <person name="Hollingsworth P."/>
            <person name="Dao Z."/>
            <person name="Luo G."/>
            <person name="Guo H."/>
            <person name="Ma Y."/>
            <person name="Sun W."/>
        </authorList>
    </citation>
    <scope>NUCLEOTIDE SEQUENCE [LARGE SCALE GENOMIC DNA]</scope>
    <source>
        <strain evidence="5">cv. br00</strain>
    </source>
</reference>
<evidence type="ECO:0000313" key="5">
    <source>
        <dbReference type="Proteomes" id="UP000326939"/>
    </source>
</evidence>
<feature type="domain" description="AAR2 N-terminal" evidence="3">
    <location>
        <begin position="13"/>
        <end position="185"/>
    </location>
</feature>
<evidence type="ECO:0000313" key="4">
    <source>
        <dbReference type="EMBL" id="KAB5516681.1"/>
    </source>
</evidence>
<name>A0A5N5JBW8_9ROSI</name>
<comment type="similarity">
    <text evidence="1">Belongs to the AAR2 family.</text>
</comment>
<dbReference type="CDD" id="cd13778">
    <property type="entry name" value="Aar2_C"/>
    <property type="match status" value="1"/>
</dbReference>
<evidence type="ECO:0000256" key="1">
    <source>
        <dbReference type="ARBA" id="ARBA00006281"/>
    </source>
</evidence>
<dbReference type="InterPro" id="IPR038514">
    <property type="entry name" value="AAR2_C_sf"/>
</dbReference>
<dbReference type="CDD" id="cd13777">
    <property type="entry name" value="Aar2_N"/>
    <property type="match status" value="1"/>
</dbReference>
<dbReference type="GO" id="GO:0000244">
    <property type="term" value="P:spliceosomal tri-snRNP complex assembly"/>
    <property type="evidence" value="ECO:0007669"/>
    <property type="project" value="TreeGrafter"/>
</dbReference>
<dbReference type="AlphaFoldDB" id="A0A5N5JBW8"/>
<feature type="domain" description="AAR2 C-terminal" evidence="2">
    <location>
        <begin position="236"/>
        <end position="442"/>
    </location>
</feature>
<dbReference type="Gene3D" id="1.25.40.550">
    <property type="entry name" value="Aar2, C-terminal domain-like"/>
    <property type="match status" value="1"/>
</dbReference>
<keyword evidence="5" id="KW-1185">Reference proteome</keyword>
<comment type="caution">
    <text evidence="4">The sequence shown here is derived from an EMBL/GenBank/DDBJ whole genome shotgun (WGS) entry which is preliminary data.</text>
</comment>
<dbReference type="Gene3D" id="2.60.34.20">
    <property type="match status" value="1"/>
</dbReference>
<dbReference type="InterPro" id="IPR007946">
    <property type="entry name" value="AAR2"/>
</dbReference>
<evidence type="ECO:0000259" key="2">
    <source>
        <dbReference type="Pfam" id="PF05282"/>
    </source>
</evidence>
<evidence type="ECO:0000259" key="3">
    <source>
        <dbReference type="Pfam" id="PF20981"/>
    </source>
</evidence>
<evidence type="ECO:0008006" key="6">
    <source>
        <dbReference type="Google" id="ProtNLM"/>
    </source>
</evidence>
<dbReference type="PANTHER" id="PTHR12689">
    <property type="entry name" value="A1 CISTRON SPLICING FACTOR AAR2-RELATED"/>
    <property type="match status" value="1"/>
</dbReference>
<dbReference type="InterPro" id="IPR033647">
    <property type="entry name" value="Aar2_N"/>
</dbReference>
<sequence>MDPETALELVKQGVTLLLLDVPQYTLVGIDTQMFTVGPAFKGIKMIPPGPHFVYYSSSSKDGKQFSPIVGFFVDAAPSEVIVRKWNQQEESLVKVPEEEVSWDMKTLDKTRQVILEAGPRKSSADFIMVYVFPLSFFAAQEERFCQAVKSLEFDRYLGPYNLSQYGKWKRLSSYLTKTIIKQIEPIGGEITVVCESEIDKKSPKTSIERALDAQLGTGKLSASTSVDRSKKGGCYYTAIPRVIKRKGMEGKELTSLNLDKTELLESVLMKDYGGSEDLLLGELQFAYIAFLMGQSLEAFFQWKSLVSLLLSCIEAPFRTRSHLFTKINPTKEALTSGFQMPESYLKFFIKVIFYQLKYGLEKDRTESNGAGIAVSSLLDESWFSADSFLHRLCKDQVIDLWLNGLQDFFLLVQDATVVDGDLLAWTRKLKELLEKNVGWEFQQNSAVDGIYFEEDDEFAPVVEMLDESSFDGVPAA</sequence>
<protein>
    <recommendedName>
        <fullName evidence="6">Protein AAR2 homolog</fullName>
    </recommendedName>
</protein>
<dbReference type="Pfam" id="PF20981">
    <property type="entry name" value="AAR2_1st"/>
    <property type="match status" value="1"/>
</dbReference>
<dbReference type="Pfam" id="PF05282">
    <property type="entry name" value="AAR2"/>
    <property type="match status" value="1"/>
</dbReference>
<organism evidence="4 5">
    <name type="scientific">Salix brachista</name>
    <dbReference type="NCBI Taxonomy" id="2182728"/>
    <lineage>
        <taxon>Eukaryota</taxon>
        <taxon>Viridiplantae</taxon>
        <taxon>Streptophyta</taxon>
        <taxon>Embryophyta</taxon>
        <taxon>Tracheophyta</taxon>
        <taxon>Spermatophyta</taxon>
        <taxon>Magnoliopsida</taxon>
        <taxon>eudicotyledons</taxon>
        <taxon>Gunneridae</taxon>
        <taxon>Pentapetalae</taxon>
        <taxon>rosids</taxon>
        <taxon>fabids</taxon>
        <taxon>Malpighiales</taxon>
        <taxon>Salicaceae</taxon>
        <taxon>Saliceae</taxon>
        <taxon>Salix</taxon>
    </lineage>
</organism>
<dbReference type="InterPro" id="IPR038516">
    <property type="entry name" value="AAR2_N_sf"/>
</dbReference>
<accession>A0A5N5JBW8</accession>
<dbReference type="EMBL" id="VDCV01000017">
    <property type="protein sequence ID" value="KAB5516681.1"/>
    <property type="molecule type" value="Genomic_DNA"/>
</dbReference>
<dbReference type="Proteomes" id="UP000326939">
    <property type="component" value="Chromosome 17"/>
</dbReference>
<dbReference type="PANTHER" id="PTHR12689:SF4">
    <property type="entry name" value="PROTEIN AAR2 HOMOLOG"/>
    <property type="match status" value="1"/>
</dbReference>
<dbReference type="InterPro" id="IPR033648">
    <property type="entry name" value="AAR2_C"/>
</dbReference>
<gene>
    <name evidence="4" type="ORF">DKX38_027329</name>
</gene>